<proteinExistence type="predicted"/>
<dbReference type="EMBL" id="CAJNOV010011409">
    <property type="protein sequence ID" value="CAF1446635.1"/>
    <property type="molecule type" value="Genomic_DNA"/>
</dbReference>
<evidence type="ECO:0000313" key="3">
    <source>
        <dbReference type="Proteomes" id="UP000663855"/>
    </source>
</evidence>
<feature type="non-terminal residue" evidence="1">
    <location>
        <position position="89"/>
    </location>
</feature>
<reference evidence="1" key="1">
    <citation type="submission" date="2021-02" db="EMBL/GenBank/DDBJ databases">
        <authorList>
            <person name="Nowell W R."/>
        </authorList>
    </citation>
    <scope>NUCLEOTIDE SEQUENCE</scope>
</reference>
<accession>A0A815PAI9</accession>
<name>A0A815PAI9_9BILA</name>
<protein>
    <submittedName>
        <fullName evidence="1">Uncharacterized protein</fullName>
    </submittedName>
</protein>
<comment type="caution">
    <text evidence="1">The sequence shown here is derived from an EMBL/GenBank/DDBJ whole genome shotgun (WGS) entry which is preliminary data.</text>
</comment>
<dbReference type="EMBL" id="CAJOBH010291594">
    <property type="protein sequence ID" value="CAF5181835.1"/>
    <property type="molecule type" value="Genomic_DNA"/>
</dbReference>
<sequence>MSKRTGIDTSIDYYQPKNEYTRFILYSYLYREEKLPHHPAKIEIVDKSPMFVSAATHIITTVDYGIRLAIILQLPNISNTIVAIDKVLE</sequence>
<dbReference type="AlphaFoldDB" id="A0A815PAI9"/>
<dbReference type="Proteomes" id="UP000663855">
    <property type="component" value="Unassembled WGS sequence"/>
</dbReference>
<dbReference type="Proteomes" id="UP000681967">
    <property type="component" value="Unassembled WGS sequence"/>
</dbReference>
<gene>
    <name evidence="2" type="ORF">BYL167_LOCUS79085</name>
    <name evidence="1" type="ORF">CJN711_LOCUS24342</name>
</gene>
<organism evidence="1 3">
    <name type="scientific">Rotaria magnacalcarata</name>
    <dbReference type="NCBI Taxonomy" id="392030"/>
    <lineage>
        <taxon>Eukaryota</taxon>
        <taxon>Metazoa</taxon>
        <taxon>Spiralia</taxon>
        <taxon>Gnathifera</taxon>
        <taxon>Rotifera</taxon>
        <taxon>Eurotatoria</taxon>
        <taxon>Bdelloidea</taxon>
        <taxon>Philodinida</taxon>
        <taxon>Philodinidae</taxon>
        <taxon>Rotaria</taxon>
    </lineage>
</organism>
<evidence type="ECO:0000313" key="2">
    <source>
        <dbReference type="EMBL" id="CAF5181835.1"/>
    </source>
</evidence>
<evidence type="ECO:0000313" key="1">
    <source>
        <dbReference type="EMBL" id="CAF1446635.1"/>
    </source>
</evidence>